<sequence>MGNPSKGSFLVKNFLRYSVIFSEGTRGDTAYLLKEGMVEISKEMDGKKKVFAHLRPPSMFGEMAILLDDEKRTATAVALEDSKVVEIKKYDFQEYLKQSPVIISTLVNVLVHRLKTATVKSLRVPNLFIGICNVFGLMAQGGVTTFNYLDTLNTLAATFNTNKESIDKALSMLEQHKIIEFFMNDNHEKTIRLLETKDLAHKVAERTKGA</sequence>
<dbReference type="InterPro" id="IPR000595">
    <property type="entry name" value="cNMP-bd_dom"/>
</dbReference>
<dbReference type="PANTHER" id="PTHR24567:SF74">
    <property type="entry name" value="HTH-TYPE TRANSCRIPTIONAL REGULATOR ARCR"/>
    <property type="match status" value="1"/>
</dbReference>
<dbReference type="Gene3D" id="2.60.120.10">
    <property type="entry name" value="Jelly Rolls"/>
    <property type="match status" value="1"/>
</dbReference>
<dbReference type="InterPro" id="IPR014710">
    <property type="entry name" value="RmlC-like_jellyroll"/>
</dbReference>
<keyword evidence="3" id="KW-1185">Reference proteome</keyword>
<proteinExistence type="predicted"/>
<name>A0A846QST3_9BACT</name>
<dbReference type="Proteomes" id="UP000580856">
    <property type="component" value="Unassembled WGS sequence"/>
</dbReference>
<dbReference type="AlphaFoldDB" id="A0A846QST3"/>
<dbReference type="PANTHER" id="PTHR24567">
    <property type="entry name" value="CRP FAMILY TRANSCRIPTIONAL REGULATORY PROTEIN"/>
    <property type="match status" value="1"/>
</dbReference>
<protein>
    <submittedName>
        <fullName evidence="2">CRP-like cAMP-binding protein</fullName>
    </submittedName>
</protein>
<organism evidence="2 3">
    <name type="scientific">Desulfobaculum xiamenense</name>
    <dbReference type="NCBI Taxonomy" id="995050"/>
    <lineage>
        <taxon>Bacteria</taxon>
        <taxon>Pseudomonadati</taxon>
        <taxon>Thermodesulfobacteriota</taxon>
        <taxon>Desulfovibrionia</taxon>
        <taxon>Desulfovibrionales</taxon>
        <taxon>Desulfovibrionaceae</taxon>
        <taxon>Desulfobaculum</taxon>
    </lineage>
</organism>
<feature type="domain" description="Cyclic nucleotide-binding" evidence="1">
    <location>
        <begin position="18"/>
        <end position="113"/>
    </location>
</feature>
<dbReference type="InterPro" id="IPR018488">
    <property type="entry name" value="cNMP-bd_CS"/>
</dbReference>
<accession>A0A846QST3</accession>
<dbReference type="InterPro" id="IPR050397">
    <property type="entry name" value="Env_Response_Regulators"/>
</dbReference>
<gene>
    <name evidence="2" type="ORF">GGQ74_001907</name>
</gene>
<dbReference type="PROSITE" id="PS00889">
    <property type="entry name" value="CNMP_BINDING_2"/>
    <property type="match status" value="1"/>
</dbReference>
<dbReference type="RefSeq" id="WP_167941317.1">
    <property type="nucleotide sequence ID" value="NZ_JAATJA010000002.1"/>
</dbReference>
<evidence type="ECO:0000313" key="3">
    <source>
        <dbReference type="Proteomes" id="UP000580856"/>
    </source>
</evidence>
<evidence type="ECO:0000259" key="1">
    <source>
        <dbReference type="PROSITE" id="PS50042"/>
    </source>
</evidence>
<dbReference type="PROSITE" id="PS50042">
    <property type="entry name" value="CNMP_BINDING_3"/>
    <property type="match status" value="1"/>
</dbReference>
<dbReference type="SMART" id="SM00100">
    <property type="entry name" value="cNMP"/>
    <property type="match status" value="1"/>
</dbReference>
<dbReference type="InterPro" id="IPR018490">
    <property type="entry name" value="cNMP-bd_dom_sf"/>
</dbReference>
<evidence type="ECO:0000313" key="2">
    <source>
        <dbReference type="EMBL" id="NJB68234.1"/>
    </source>
</evidence>
<dbReference type="EMBL" id="JAATJA010000002">
    <property type="protein sequence ID" value="NJB68234.1"/>
    <property type="molecule type" value="Genomic_DNA"/>
</dbReference>
<dbReference type="SUPFAM" id="SSF51206">
    <property type="entry name" value="cAMP-binding domain-like"/>
    <property type="match status" value="1"/>
</dbReference>
<dbReference type="Pfam" id="PF00027">
    <property type="entry name" value="cNMP_binding"/>
    <property type="match status" value="1"/>
</dbReference>
<dbReference type="CDD" id="cd00038">
    <property type="entry name" value="CAP_ED"/>
    <property type="match status" value="1"/>
</dbReference>
<reference evidence="2 3" key="1">
    <citation type="submission" date="2020-03" db="EMBL/GenBank/DDBJ databases">
        <title>Genomic Encyclopedia of Type Strains, Phase IV (KMG-IV): sequencing the most valuable type-strain genomes for metagenomic binning, comparative biology and taxonomic classification.</title>
        <authorList>
            <person name="Goeker M."/>
        </authorList>
    </citation>
    <scope>NUCLEOTIDE SEQUENCE [LARGE SCALE GENOMIC DNA]</scope>
    <source>
        <strain evidence="2 3">DSM 24233</strain>
    </source>
</reference>
<dbReference type="GO" id="GO:0005829">
    <property type="term" value="C:cytosol"/>
    <property type="evidence" value="ECO:0007669"/>
    <property type="project" value="TreeGrafter"/>
</dbReference>
<comment type="caution">
    <text evidence="2">The sequence shown here is derived from an EMBL/GenBank/DDBJ whole genome shotgun (WGS) entry which is preliminary data.</text>
</comment>
<dbReference type="GO" id="GO:0003700">
    <property type="term" value="F:DNA-binding transcription factor activity"/>
    <property type="evidence" value="ECO:0007669"/>
    <property type="project" value="TreeGrafter"/>
</dbReference>